<keyword evidence="12" id="KW-1185">Reference proteome</keyword>
<evidence type="ECO:0000256" key="6">
    <source>
        <dbReference type="ARBA" id="ARBA00037589"/>
    </source>
</evidence>
<dbReference type="PANTHER" id="PTHR38042:SF1">
    <property type="entry name" value="UROPORPHYRINOGEN-III SYNTHASE, CHLOROPLASTIC"/>
    <property type="match status" value="1"/>
</dbReference>
<evidence type="ECO:0000256" key="7">
    <source>
        <dbReference type="ARBA" id="ARBA00040167"/>
    </source>
</evidence>
<comment type="pathway">
    <text evidence="1 9">Porphyrin-containing compound metabolism; protoporphyrin-IX biosynthesis; coproporphyrinogen-III from 5-aminolevulinate: step 3/4.</text>
</comment>
<dbReference type="EC" id="4.2.1.75" evidence="3 9"/>
<sequence>MMDSAPLFGKRILITRPKEQSTSFVRLIEQYGGTPLVVPLLKIRHVRNKEKVKETLRHVHEYQWLVFTSQNGVSIFFDLLKDPSVNKKVKSTAKIAVVGDKTEKVLKEHGYSSILKPSVFTGEALLEELLKVVPKEEKILFVRGNLAKDTIPKGLKEQGLEVETITVYETVADKDKQKELDFLVKEEQMDAITFMSPSAVNAFCELVPYSQKENGRNLPLVCVGDVTGKRAEACGFSERHIAHRASVDGMMKVLIHYFSKKRSD</sequence>
<evidence type="ECO:0000313" key="11">
    <source>
        <dbReference type="EMBL" id="SFQ21777.1"/>
    </source>
</evidence>
<dbReference type="CDD" id="cd06578">
    <property type="entry name" value="HemD"/>
    <property type="match status" value="1"/>
</dbReference>
<comment type="similarity">
    <text evidence="2 9">Belongs to the uroporphyrinogen-III synthase family.</text>
</comment>
<accession>A0A1I5WQC2</accession>
<keyword evidence="4 9" id="KW-0456">Lyase</keyword>
<comment type="function">
    <text evidence="6 9">Catalyzes cyclization of the linear tetrapyrrole, hydroxymethylbilane, to the macrocyclic uroporphyrinogen III.</text>
</comment>
<reference evidence="11 12" key="1">
    <citation type="submission" date="2016-10" db="EMBL/GenBank/DDBJ databases">
        <authorList>
            <person name="Varghese N."/>
            <person name="Submissions S."/>
        </authorList>
    </citation>
    <scope>NUCLEOTIDE SEQUENCE [LARGE SCALE GENOMIC DNA]</scope>
    <source>
        <strain evidence="11 12">DSM 13796</strain>
    </source>
</reference>
<evidence type="ECO:0000256" key="9">
    <source>
        <dbReference type="RuleBase" id="RU366031"/>
    </source>
</evidence>
<evidence type="ECO:0000256" key="3">
    <source>
        <dbReference type="ARBA" id="ARBA00013109"/>
    </source>
</evidence>
<evidence type="ECO:0000256" key="2">
    <source>
        <dbReference type="ARBA" id="ARBA00008133"/>
    </source>
</evidence>
<dbReference type="SUPFAM" id="SSF69618">
    <property type="entry name" value="HemD-like"/>
    <property type="match status" value="1"/>
</dbReference>
<evidence type="ECO:0000313" key="12">
    <source>
        <dbReference type="Proteomes" id="UP000182762"/>
    </source>
</evidence>
<evidence type="ECO:0000259" key="10">
    <source>
        <dbReference type="Pfam" id="PF02602"/>
    </source>
</evidence>
<keyword evidence="5 9" id="KW-0627">Porphyrin biosynthesis</keyword>
<dbReference type="InterPro" id="IPR003754">
    <property type="entry name" value="4pyrrol_synth_uPrphyn_synth"/>
</dbReference>
<dbReference type="Pfam" id="PF02602">
    <property type="entry name" value="HEM4"/>
    <property type="match status" value="1"/>
</dbReference>
<feature type="domain" description="Tetrapyrrole biosynthesis uroporphyrinogen III synthase" evidence="10">
    <location>
        <begin position="24"/>
        <end position="251"/>
    </location>
</feature>
<dbReference type="Gene3D" id="3.40.50.10090">
    <property type="match status" value="2"/>
</dbReference>
<dbReference type="EMBL" id="FOXX01000001">
    <property type="protein sequence ID" value="SFQ21777.1"/>
    <property type="molecule type" value="Genomic_DNA"/>
</dbReference>
<evidence type="ECO:0000256" key="8">
    <source>
        <dbReference type="ARBA" id="ARBA00048617"/>
    </source>
</evidence>
<dbReference type="InterPro" id="IPR036108">
    <property type="entry name" value="4pyrrol_syn_uPrphyn_synt_sf"/>
</dbReference>
<gene>
    <name evidence="11" type="ORF">SAMN02745910_00680</name>
</gene>
<evidence type="ECO:0000256" key="4">
    <source>
        <dbReference type="ARBA" id="ARBA00023239"/>
    </source>
</evidence>
<comment type="caution">
    <text evidence="11">The sequence shown here is derived from an EMBL/GenBank/DDBJ whole genome shotgun (WGS) entry which is preliminary data.</text>
</comment>
<proteinExistence type="inferred from homology"/>
<evidence type="ECO:0000256" key="1">
    <source>
        <dbReference type="ARBA" id="ARBA00004772"/>
    </source>
</evidence>
<dbReference type="PANTHER" id="PTHR38042">
    <property type="entry name" value="UROPORPHYRINOGEN-III SYNTHASE, CHLOROPLASTIC"/>
    <property type="match status" value="1"/>
</dbReference>
<comment type="catalytic activity">
    <reaction evidence="8 9">
        <text>hydroxymethylbilane = uroporphyrinogen III + H2O</text>
        <dbReference type="Rhea" id="RHEA:18965"/>
        <dbReference type="ChEBI" id="CHEBI:15377"/>
        <dbReference type="ChEBI" id="CHEBI:57308"/>
        <dbReference type="ChEBI" id="CHEBI:57845"/>
        <dbReference type="EC" id="4.2.1.75"/>
    </reaction>
</comment>
<dbReference type="InterPro" id="IPR039793">
    <property type="entry name" value="UROS/Hem4"/>
</dbReference>
<name>A0A1I5WQC2_9BACI</name>
<dbReference type="Proteomes" id="UP000182762">
    <property type="component" value="Unassembled WGS sequence"/>
</dbReference>
<protein>
    <recommendedName>
        <fullName evidence="7 9">Uroporphyrinogen-III synthase</fullName>
        <ecNumber evidence="3 9">4.2.1.75</ecNumber>
    </recommendedName>
</protein>
<evidence type="ECO:0000256" key="5">
    <source>
        <dbReference type="ARBA" id="ARBA00023244"/>
    </source>
</evidence>
<organism evidence="11 12">
    <name type="scientific">Priestia endophytica DSM 13796</name>
    <dbReference type="NCBI Taxonomy" id="1121089"/>
    <lineage>
        <taxon>Bacteria</taxon>
        <taxon>Bacillati</taxon>
        <taxon>Bacillota</taxon>
        <taxon>Bacilli</taxon>
        <taxon>Bacillales</taxon>
        <taxon>Bacillaceae</taxon>
        <taxon>Priestia</taxon>
    </lineage>
</organism>